<keyword evidence="1" id="KW-0067">ATP-binding</keyword>
<proteinExistence type="predicted"/>
<keyword evidence="1" id="KW-0547">Nucleotide-binding</keyword>
<evidence type="ECO:0000313" key="1">
    <source>
        <dbReference type="EMBL" id="NVI10018.1"/>
    </source>
</evidence>
<dbReference type="EMBL" id="VOMC01000288">
    <property type="protein sequence ID" value="NVI10018.1"/>
    <property type="molecule type" value="Genomic_DNA"/>
</dbReference>
<organism evidence="1 2">
    <name type="scientific">Paraburkholderia youngii</name>
    <dbReference type="NCBI Taxonomy" id="2782701"/>
    <lineage>
        <taxon>Bacteria</taxon>
        <taxon>Pseudomonadati</taxon>
        <taxon>Pseudomonadota</taxon>
        <taxon>Betaproteobacteria</taxon>
        <taxon>Burkholderiales</taxon>
        <taxon>Burkholderiaceae</taxon>
        <taxon>Paraburkholderia</taxon>
    </lineage>
</organism>
<sequence length="96" mass="10992">MAYMFRDEVVEEGRKSEADAFPPNLPVFMDEVKPKSITEVEDEKLKPITHWGSDIGIVKHAELVDSNGAKRNVYTWGEKLKVIINFSLPQYLPKDN</sequence>
<keyword evidence="2" id="KW-1185">Reference proteome</keyword>
<dbReference type="Proteomes" id="UP000821598">
    <property type="component" value="Unassembled WGS sequence"/>
</dbReference>
<reference evidence="1 2" key="1">
    <citation type="submission" date="2019-08" db="EMBL/GenBank/DDBJ databases">
        <title>Paraburkholderia simonii sp. nov. and P. youngii sp. nov. Brazilian and Mexican Mimosa-associated rhizobia.</title>
        <authorList>
            <person name="Mavima L."/>
            <person name="Beukes C.W."/>
            <person name="Palmer M."/>
            <person name="De Meyer S.E."/>
            <person name="James E.K."/>
            <person name="Maluk M."/>
            <person name="Avontuur J.R."/>
            <person name="Chan W.Y."/>
            <person name="Venter S.N."/>
            <person name="Steenkamp E.T."/>
        </authorList>
    </citation>
    <scope>NUCLEOTIDE SEQUENCE [LARGE SCALE GENOMIC DNA]</scope>
    <source>
        <strain evidence="1 2">JPY454</strain>
    </source>
</reference>
<comment type="caution">
    <text evidence="1">The sequence shown here is derived from an EMBL/GenBank/DDBJ whole genome shotgun (WGS) entry which is preliminary data.</text>
</comment>
<dbReference type="GO" id="GO:0005524">
    <property type="term" value="F:ATP binding"/>
    <property type="evidence" value="ECO:0007669"/>
    <property type="project" value="UniProtKB-KW"/>
</dbReference>
<name>A0ABX2P171_9BURK</name>
<accession>A0ABX2P171</accession>
<evidence type="ECO:0000313" key="2">
    <source>
        <dbReference type="Proteomes" id="UP000821598"/>
    </source>
</evidence>
<gene>
    <name evidence="1" type="ORF">FSB64_42470</name>
</gene>
<feature type="non-terminal residue" evidence="1">
    <location>
        <position position="96"/>
    </location>
</feature>
<protein>
    <submittedName>
        <fullName evidence="1">ABC transporter ATP-binding protein</fullName>
    </submittedName>
</protein>